<dbReference type="InterPro" id="IPR005107">
    <property type="entry name" value="CO_DH_flav_C"/>
</dbReference>
<evidence type="ECO:0000259" key="4">
    <source>
        <dbReference type="PROSITE" id="PS51387"/>
    </source>
</evidence>
<feature type="domain" description="FAD-binding PCMH-type" evidence="4">
    <location>
        <begin position="1"/>
        <end position="178"/>
    </location>
</feature>
<dbReference type="OrthoDB" id="9774454at2"/>
<evidence type="ECO:0000313" key="6">
    <source>
        <dbReference type="Proteomes" id="UP000093044"/>
    </source>
</evidence>
<dbReference type="SUPFAM" id="SSF55447">
    <property type="entry name" value="CO dehydrogenase flavoprotein C-terminal domain-like"/>
    <property type="match status" value="1"/>
</dbReference>
<dbReference type="InterPro" id="IPR016169">
    <property type="entry name" value="FAD-bd_PCMH_sub2"/>
</dbReference>
<dbReference type="GO" id="GO:0016491">
    <property type="term" value="F:oxidoreductase activity"/>
    <property type="evidence" value="ECO:0007669"/>
    <property type="project" value="UniProtKB-KW"/>
</dbReference>
<dbReference type="STRING" id="1197717.BED41_01910"/>
<dbReference type="EMBL" id="CP016757">
    <property type="protein sequence ID" value="ANZ43955.1"/>
    <property type="molecule type" value="Genomic_DNA"/>
</dbReference>
<dbReference type="Gene3D" id="3.30.465.10">
    <property type="match status" value="1"/>
</dbReference>
<dbReference type="SUPFAM" id="SSF56176">
    <property type="entry name" value="FAD-binding/transporter-associated domain-like"/>
    <property type="match status" value="1"/>
</dbReference>
<reference evidence="5" key="1">
    <citation type="submission" date="2016-08" db="EMBL/GenBank/DDBJ databases">
        <title>Complete genome of Cloacibacillus porcorum.</title>
        <authorList>
            <person name="Looft T."/>
            <person name="Bayles D.O."/>
            <person name="Alt D.P."/>
        </authorList>
    </citation>
    <scope>NUCLEOTIDE SEQUENCE [LARGE SCALE GENOMIC DNA]</scope>
    <source>
        <strain evidence="5">CL-84</strain>
    </source>
</reference>
<dbReference type="PANTHER" id="PTHR42659:SF2">
    <property type="entry name" value="XANTHINE DEHYDROGENASE SUBUNIT C-RELATED"/>
    <property type="match status" value="1"/>
</dbReference>
<dbReference type="InterPro" id="IPR036683">
    <property type="entry name" value="CO_DH_flav_C_dom_sf"/>
</dbReference>
<keyword evidence="6" id="KW-1185">Reference proteome</keyword>
<dbReference type="Pfam" id="PF00941">
    <property type="entry name" value="FAD_binding_5"/>
    <property type="match status" value="1"/>
</dbReference>
<dbReference type="SMART" id="SM01092">
    <property type="entry name" value="CO_deh_flav_C"/>
    <property type="match status" value="1"/>
</dbReference>
<gene>
    <name evidence="5" type="ORF">BED41_01910</name>
</gene>
<name>A0A1B2I1V5_9BACT</name>
<keyword evidence="1" id="KW-0285">Flavoprotein</keyword>
<dbReference type="InterPro" id="IPR016167">
    <property type="entry name" value="FAD-bd_PCMH_sub1"/>
</dbReference>
<dbReference type="Pfam" id="PF03450">
    <property type="entry name" value="CO_deh_flav_C"/>
    <property type="match status" value="1"/>
</dbReference>
<protein>
    <recommendedName>
        <fullName evidence="4">FAD-binding PCMH-type domain-containing protein</fullName>
    </recommendedName>
</protein>
<keyword evidence="2" id="KW-0274">FAD</keyword>
<sequence>MNNIRMYSPRSLEELATALSKATERSRIIAGGTDLTIAIHEGEACPDILIDVSRTAAMRDIAEYAEEDKITIGGAVTFTEMENDPLIKKYFFSLQSAASGVGSKQIRNRGTIGGNLANASPAGDMMPPLTALDARVVTINAKGEETRRTVKEIVSPESPAKLKFDEAIIRIEIPKPREGNVNLFAKLGSRRAVSIARLSAALSAEFHNGVITNPIVILGALGKAPVEARISASAIDGLPLTEETKIRFAEAMTKEIDLAIPGRYSQPYKREAVKGLALDLLSPLPC</sequence>
<proteinExistence type="predicted"/>
<evidence type="ECO:0000256" key="3">
    <source>
        <dbReference type="ARBA" id="ARBA00023002"/>
    </source>
</evidence>
<dbReference type="Gene3D" id="3.30.43.10">
    <property type="entry name" value="Uridine Diphospho-n-acetylenolpyruvylglucosamine Reductase, domain 2"/>
    <property type="match status" value="1"/>
</dbReference>
<dbReference type="AlphaFoldDB" id="A0A1B2I1V5"/>
<dbReference type="InterPro" id="IPR016166">
    <property type="entry name" value="FAD-bd_PCMH"/>
</dbReference>
<dbReference type="GeneID" id="83059381"/>
<dbReference type="KEGG" id="cpor:BED41_01910"/>
<dbReference type="InterPro" id="IPR002346">
    <property type="entry name" value="Mopterin_DH_FAD-bd"/>
</dbReference>
<dbReference type="InterPro" id="IPR036318">
    <property type="entry name" value="FAD-bd_PCMH-like_sf"/>
</dbReference>
<evidence type="ECO:0000256" key="2">
    <source>
        <dbReference type="ARBA" id="ARBA00022827"/>
    </source>
</evidence>
<keyword evidence="3" id="KW-0560">Oxidoreductase</keyword>
<dbReference type="PANTHER" id="PTHR42659">
    <property type="entry name" value="XANTHINE DEHYDROGENASE SUBUNIT C-RELATED"/>
    <property type="match status" value="1"/>
</dbReference>
<organism evidence="5 6">
    <name type="scientific">Cloacibacillus porcorum</name>
    <dbReference type="NCBI Taxonomy" id="1197717"/>
    <lineage>
        <taxon>Bacteria</taxon>
        <taxon>Thermotogati</taxon>
        <taxon>Synergistota</taxon>
        <taxon>Synergistia</taxon>
        <taxon>Synergistales</taxon>
        <taxon>Synergistaceae</taxon>
        <taxon>Cloacibacillus</taxon>
    </lineage>
</organism>
<evidence type="ECO:0000256" key="1">
    <source>
        <dbReference type="ARBA" id="ARBA00022630"/>
    </source>
</evidence>
<dbReference type="RefSeq" id="WP_066742387.1">
    <property type="nucleotide sequence ID" value="NZ_CP016757.1"/>
</dbReference>
<accession>A0A1B2I1V5</accession>
<dbReference type="InterPro" id="IPR051312">
    <property type="entry name" value="Diverse_Substr_Oxidored"/>
</dbReference>
<dbReference type="PROSITE" id="PS51387">
    <property type="entry name" value="FAD_PCMH"/>
    <property type="match status" value="1"/>
</dbReference>
<dbReference type="GO" id="GO:0071949">
    <property type="term" value="F:FAD binding"/>
    <property type="evidence" value="ECO:0007669"/>
    <property type="project" value="InterPro"/>
</dbReference>
<dbReference type="Proteomes" id="UP000093044">
    <property type="component" value="Chromosome"/>
</dbReference>
<dbReference type="Gene3D" id="3.30.390.50">
    <property type="entry name" value="CO dehydrogenase flavoprotein, C-terminal domain"/>
    <property type="match status" value="1"/>
</dbReference>
<evidence type="ECO:0000313" key="5">
    <source>
        <dbReference type="EMBL" id="ANZ43955.1"/>
    </source>
</evidence>